<feature type="transmembrane region" description="Helical" evidence="1">
    <location>
        <begin position="51"/>
        <end position="69"/>
    </location>
</feature>
<dbReference type="Gene3D" id="2.40.50.140">
    <property type="entry name" value="Nucleic acid-binding proteins"/>
    <property type="match status" value="1"/>
</dbReference>
<keyword evidence="1" id="KW-0812">Transmembrane</keyword>
<dbReference type="Pfam" id="PF01957">
    <property type="entry name" value="NfeD"/>
    <property type="match status" value="1"/>
</dbReference>
<proteinExistence type="predicted"/>
<evidence type="ECO:0000259" key="2">
    <source>
        <dbReference type="Pfam" id="PF01957"/>
    </source>
</evidence>
<dbReference type="AlphaFoldDB" id="A0A2M8KUV4"/>
<comment type="caution">
    <text evidence="3">The sequence shown here is derived from an EMBL/GenBank/DDBJ whole genome shotgun (WGS) entry which is preliminary data.</text>
</comment>
<feature type="transmembrane region" description="Helical" evidence="1">
    <location>
        <begin position="7"/>
        <end position="39"/>
    </location>
</feature>
<evidence type="ECO:0000256" key="1">
    <source>
        <dbReference type="SAM" id="Phobius"/>
    </source>
</evidence>
<accession>A0A2M8KUV4</accession>
<dbReference type="EMBL" id="PFEE01000046">
    <property type="protein sequence ID" value="PJE63670.1"/>
    <property type="molecule type" value="Genomic_DNA"/>
</dbReference>
<gene>
    <name evidence="3" type="ORF">COU89_02055</name>
</gene>
<dbReference type="InterPro" id="IPR012340">
    <property type="entry name" value="NA-bd_OB-fold"/>
</dbReference>
<evidence type="ECO:0000313" key="4">
    <source>
        <dbReference type="Proteomes" id="UP000231569"/>
    </source>
</evidence>
<dbReference type="SUPFAM" id="SSF141322">
    <property type="entry name" value="NfeD domain-like"/>
    <property type="match status" value="1"/>
</dbReference>
<reference evidence="4" key="1">
    <citation type="submission" date="2017-09" db="EMBL/GenBank/DDBJ databases">
        <title>Depth-based differentiation of microbial function through sediment-hosted aquifers and enrichment of novel symbionts in the deep terrestrial subsurface.</title>
        <authorList>
            <person name="Probst A.J."/>
            <person name="Ladd B."/>
            <person name="Jarett J.K."/>
            <person name="Geller-Mcgrath D.E."/>
            <person name="Sieber C.M.K."/>
            <person name="Emerson J.B."/>
            <person name="Anantharaman K."/>
            <person name="Thomas B.C."/>
            <person name="Malmstrom R."/>
            <person name="Stieglmeier M."/>
            <person name="Klingl A."/>
            <person name="Woyke T."/>
            <person name="Ryan C.M."/>
            <person name="Banfield J.F."/>
        </authorList>
    </citation>
    <scope>NUCLEOTIDE SEQUENCE [LARGE SCALE GENOMIC DNA]</scope>
</reference>
<keyword evidence="1" id="KW-0472">Membrane</keyword>
<dbReference type="Proteomes" id="UP000231569">
    <property type="component" value="Unassembled WGS sequence"/>
</dbReference>
<feature type="domain" description="NfeD-like C-terminal" evidence="2">
    <location>
        <begin position="89"/>
        <end position="135"/>
    </location>
</feature>
<sequence>MATFEDGWLMVLGISLVFFELLMGAATGFDLFMLGWSFVVAGAVYMATADWQYGLLASLIMMVTYWFFLRNTIRRSLYLFFQRIGIDCLVGKEGTVVRKGRVLVEGELWKSSSTKPIKDDARIMVTAVVNNQLEVVAL</sequence>
<name>A0A2M8KUV4_9BACT</name>
<dbReference type="InterPro" id="IPR002810">
    <property type="entry name" value="NfeD-like_C"/>
</dbReference>
<evidence type="ECO:0000313" key="3">
    <source>
        <dbReference type="EMBL" id="PJE63670.1"/>
    </source>
</evidence>
<protein>
    <recommendedName>
        <fullName evidence="2">NfeD-like C-terminal domain-containing protein</fullName>
    </recommendedName>
</protein>
<organism evidence="3 4">
    <name type="scientific">Candidatus Roizmanbacteria bacterium CG10_big_fil_rev_8_21_14_0_10_45_7</name>
    <dbReference type="NCBI Taxonomy" id="1974854"/>
    <lineage>
        <taxon>Bacteria</taxon>
        <taxon>Candidatus Roizmaniibacteriota</taxon>
    </lineage>
</organism>
<keyword evidence="1" id="KW-1133">Transmembrane helix</keyword>